<dbReference type="Pfam" id="PF16490">
    <property type="entry name" value="Oxidoreduct_C"/>
    <property type="match status" value="1"/>
</dbReference>
<dbReference type="InterPro" id="IPR000683">
    <property type="entry name" value="Gfo/Idh/MocA-like_OxRdtase_N"/>
</dbReference>
<dbReference type="Pfam" id="PF01408">
    <property type="entry name" value="GFO_IDH_MocA"/>
    <property type="match status" value="1"/>
</dbReference>
<dbReference type="InterPro" id="IPR032459">
    <property type="entry name" value="Oxidoreduct_C"/>
</dbReference>
<evidence type="ECO:0000259" key="4">
    <source>
        <dbReference type="Pfam" id="PF16490"/>
    </source>
</evidence>
<feature type="signal peptide" evidence="2">
    <location>
        <begin position="1"/>
        <end position="18"/>
    </location>
</feature>
<dbReference type="Gene3D" id="3.40.50.720">
    <property type="entry name" value="NAD(P)-binding Rossmann-like Domain"/>
    <property type="match status" value="1"/>
</dbReference>
<dbReference type="OrthoDB" id="9785257at2"/>
<accession>A0A3N4Q8D5</accession>
<evidence type="ECO:0000256" key="2">
    <source>
        <dbReference type="SAM" id="SignalP"/>
    </source>
</evidence>
<feature type="domain" description="Putative oxidoreductase C-terminal" evidence="4">
    <location>
        <begin position="170"/>
        <end position="421"/>
    </location>
</feature>
<sequence>MKQLSLLAFAAIMACSPAQPPAQRLIALDPGHFHASLVMQSMYPGIDSNALVFAPDGLEVKQYLATVDKYNQRAVAPTHWQTTVHTGPDYLEKMVQQPAGSIVIIAGNNRLKSSYIRSSVRAGMHVLSDKPMAIDAAGFDSLKAAFEEAAAQKVQLYDMMTERYEILSILQKELIHTPALFGELEKGTPENPAVIRESVHHFKKQVAGKPLIRPAWYMDVNQQGEGIVDVTTHLVDLVQWACFPEQALDYKKDIVIDSARRWPTAMTGKQFADVTGTPYEPADTVFQIYANGSFNYRLRGINARVSVTWAYEGGGDTHYALTRGTKASVLAQNGELFLLTPDADSSALQPLLQKYPGVSLERTTEGWRIVIPDSYKKGHEASFAKVMAAFLQYVREGKQPDWEVPNTLAKYFTTTEALKRARQQ</sequence>
<dbReference type="GO" id="GO:0000166">
    <property type="term" value="F:nucleotide binding"/>
    <property type="evidence" value="ECO:0007669"/>
    <property type="project" value="InterPro"/>
</dbReference>
<feature type="chain" id="PRO_5018141152" evidence="2">
    <location>
        <begin position="19"/>
        <end position="424"/>
    </location>
</feature>
<keyword evidence="2" id="KW-0732">Signal</keyword>
<dbReference type="PANTHER" id="PTHR43818">
    <property type="entry name" value="BCDNA.GH03377"/>
    <property type="match status" value="1"/>
</dbReference>
<keyword evidence="6" id="KW-1185">Reference proteome</keyword>
<keyword evidence="1" id="KW-0560">Oxidoreductase</keyword>
<dbReference type="EMBL" id="RPDH01000002">
    <property type="protein sequence ID" value="RPE07974.1"/>
    <property type="molecule type" value="Genomic_DNA"/>
</dbReference>
<dbReference type="RefSeq" id="WP_123846974.1">
    <property type="nucleotide sequence ID" value="NZ_RPDH01000002.1"/>
</dbReference>
<name>A0A3N4Q8D5_9BACT</name>
<comment type="caution">
    <text evidence="5">The sequence shown here is derived from an EMBL/GenBank/DDBJ whole genome shotgun (WGS) entry which is preliminary data.</text>
</comment>
<organism evidence="5 6">
    <name type="scientific">Chitinophaga lutea</name>
    <dbReference type="NCBI Taxonomy" id="2488634"/>
    <lineage>
        <taxon>Bacteria</taxon>
        <taxon>Pseudomonadati</taxon>
        <taxon>Bacteroidota</taxon>
        <taxon>Chitinophagia</taxon>
        <taxon>Chitinophagales</taxon>
        <taxon>Chitinophagaceae</taxon>
        <taxon>Chitinophaga</taxon>
    </lineage>
</organism>
<evidence type="ECO:0000259" key="3">
    <source>
        <dbReference type="Pfam" id="PF01408"/>
    </source>
</evidence>
<dbReference type="Proteomes" id="UP000278351">
    <property type="component" value="Unassembled WGS sequence"/>
</dbReference>
<dbReference type="SUPFAM" id="SSF51735">
    <property type="entry name" value="NAD(P)-binding Rossmann-fold domains"/>
    <property type="match status" value="1"/>
</dbReference>
<dbReference type="InterPro" id="IPR036291">
    <property type="entry name" value="NAD(P)-bd_dom_sf"/>
</dbReference>
<feature type="domain" description="Gfo/Idh/MocA-like oxidoreductase N-terminal" evidence="3">
    <location>
        <begin position="87"/>
        <end position="151"/>
    </location>
</feature>
<evidence type="ECO:0000313" key="5">
    <source>
        <dbReference type="EMBL" id="RPE07974.1"/>
    </source>
</evidence>
<protein>
    <submittedName>
        <fullName evidence="5">Oxidoreductase</fullName>
    </submittedName>
</protein>
<gene>
    <name evidence="5" type="ORF">EGT74_12925</name>
</gene>
<evidence type="ECO:0000313" key="6">
    <source>
        <dbReference type="Proteomes" id="UP000278351"/>
    </source>
</evidence>
<dbReference type="AlphaFoldDB" id="A0A3N4Q8D5"/>
<dbReference type="PROSITE" id="PS51257">
    <property type="entry name" value="PROKAR_LIPOPROTEIN"/>
    <property type="match status" value="1"/>
</dbReference>
<proteinExistence type="predicted"/>
<dbReference type="PANTHER" id="PTHR43818:SF11">
    <property type="entry name" value="BCDNA.GH03377"/>
    <property type="match status" value="1"/>
</dbReference>
<reference evidence="5 6" key="1">
    <citation type="submission" date="2018-11" db="EMBL/GenBank/DDBJ databases">
        <title>Chitinophaga lutea sp.nov., isolate from arsenic contaminated soil.</title>
        <authorList>
            <person name="Zong Y."/>
        </authorList>
    </citation>
    <scope>NUCLEOTIDE SEQUENCE [LARGE SCALE GENOMIC DNA]</scope>
    <source>
        <strain evidence="5 6">ZY74</strain>
    </source>
</reference>
<dbReference type="GO" id="GO:0016491">
    <property type="term" value="F:oxidoreductase activity"/>
    <property type="evidence" value="ECO:0007669"/>
    <property type="project" value="UniProtKB-KW"/>
</dbReference>
<dbReference type="InterPro" id="IPR050463">
    <property type="entry name" value="Gfo/Idh/MocA_oxidrdct_glycsds"/>
</dbReference>
<dbReference type="Gene3D" id="3.30.360.10">
    <property type="entry name" value="Dihydrodipicolinate Reductase, domain 2"/>
    <property type="match status" value="1"/>
</dbReference>
<evidence type="ECO:0000256" key="1">
    <source>
        <dbReference type="ARBA" id="ARBA00023002"/>
    </source>
</evidence>